<reference evidence="3 4" key="1">
    <citation type="submission" date="2007-08" db="EMBL/GenBank/DDBJ databases">
        <authorList>
            <person name="Fulton L."/>
            <person name="Clifton S."/>
            <person name="Fulton B."/>
            <person name="Xu J."/>
            <person name="Minx P."/>
            <person name="Pepin K.H."/>
            <person name="Johnson M."/>
            <person name="Thiruvilangam P."/>
            <person name="Bhonagiri V."/>
            <person name="Nash W.E."/>
            <person name="Mardis E.R."/>
            <person name="Wilson R.K."/>
        </authorList>
    </citation>
    <scope>NUCLEOTIDE SEQUENCE [LARGE SCALE GENOMIC DNA]</scope>
    <source>
        <strain evidence="4">ATCC BAA-613 / DSM 15670 / CCUG 46953 / JCM 12243 / WAL 16351</strain>
    </source>
</reference>
<evidence type="ECO:0008006" key="5">
    <source>
        <dbReference type="Google" id="ProtNLM"/>
    </source>
</evidence>
<evidence type="ECO:0000256" key="1">
    <source>
        <dbReference type="SAM" id="MobiDB-lite"/>
    </source>
</evidence>
<feature type="region of interest" description="Disordered" evidence="1">
    <location>
        <begin position="38"/>
        <end position="71"/>
    </location>
</feature>
<dbReference type="Gene3D" id="3.40.190.10">
    <property type="entry name" value="Periplasmic binding protein-like II"/>
    <property type="match status" value="2"/>
</dbReference>
<dbReference type="Proteomes" id="UP000005396">
    <property type="component" value="Unassembled WGS sequence"/>
</dbReference>
<name>A8RIA4_ENTBW</name>
<dbReference type="CDD" id="cd13585">
    <property type="entry name" value="PBP2_TMBP_like"/>
    <property type="match status" value="1"/>
</dbReference>
<dbReference type="PANTHER" id="PTHR43649">
    <property type="entry name" value="ARABINOSE-BINDING PROTEIN-RELATED"/>
    <property type="match status" value="1"/>
</dbReference>
<sequence length="487" mass="52963">MLTVNENVYRRRVFMKRKLCLALSAVMLAGSLSGCSGGTSGLPGDTSKASEAPAGKEAEGTKGESAAGEAGEKPYAGTTIRVLSMTGQISDAIEAYLDDFEEETGIKVNLELYGEAQLREKITTEFLAGSSTIDAFLMSPLQDMAAYSNNGWIEPLDEYLKDPDFDWDDFSSAPMEQIKIKSDGAIGALPLYSSVQLMFYRKDVFEEKGVKVPTNYDELLDVCGKINDPANNFYAIACRGEKIALTSQFSPFLYGFGGAYFKDGTCAFNTPENLEAARFYGKLLGDYAPEGILTAGYSQMTQLFNAGQVGMCVDAIALYQTLIDPNESSFYDKVGVAPIPEGPAGRQSYKQVVWGASIYSGSKNKEAAWEFLKYAAGKDIAADITPKGMPTFRASVWEDERVTAAMPEDYIQAYNEEIQADTTNQYGLPRMTAVSEARDAMGEAIVYSIETKGEGADLESKMNAAAEKVDQLLKDAGEYGADYPYED</sequence>
<dbReference type="EMBL" id="ABCC02000009">
    <property type="protein sequence ID" value="EDP19204.1"/>
    <property type="molecule type" value="Genomic_DNA"/>
</dbReference>
<dbReference type="InterPro" id="IPR006059">
    <property type="entry name" value="SBP"/>
</dbReference>
<dbReference type="PaxDb" id="411902-CLOBOL_00640"/>
<proteinExistence type="predicted"/>
<evidence type="ECO:0000313" key="3">
    <source>
        <dbReference type="EMBL" id="EDP19204.1"/>
    </source>
</evidence>
<accession>A8RIA4</accession>
<feature type="signal peptide" evidence="2">
    <location>
        <begin position="1"/>
        <end position="36"/>
    </location>
</feature>
<dbReference type="Pfam" id="PF01547">
    <property type="entry name" value="SBP_bac_1"/>
    <property type="match status" value="1"/>
</dbReference>
<comment type="caution">
    <text evidence="3">The sequence shown here is derived from an EMBL/GenBank/DDBJ whole genome shotgun (WGS) entry which is preliminary data.</text>
</comment>
<feature type="chain" id="PRO_5039043262" description="Sugar ABC transporter substrate-binding protein" evidence="2">
    <location>
        <begin position="37"/>
        <end position="487"/>
    </location>
</feature>
<dbReference type="InterPro" id="IPR050490">
    <property type="entry name" value="Bact_solute-bd_prot1"/>
</dbReference>
<dbReference type="HOGENOM" id="CLU_031285_9_2_9"/>
<reference evidence="3 4" key="2">
    <citation type="submission" date="2007-09" db="EMBL/GenBank/DDBJ databases">
        <title>Draft genome sequence of Clostridium bolteae (ATCC BAA-613).</title>
        <authorList>
            <person name="Sudarsanam P."/>
            <person name="Ley R."/>
            <person name="Guruge J."/>
            <person name="Turnbaugh P.J."/>
            <person name="Mahowald M."/>
            <person name="Liep D."/>
            <person name="Gordon J."/>
        </authorList>
    </citation>
    <scope>NUCLEOTIDE SEQUENCE [LARGE SCALE GENOMIC DNA]</scope>
    <source>
        <strain evidence="4">ATCC BAA-613 / DSM 15670 / CCUG 46953 / JCM 12243 / WAL 16351</strain>
    </source>
</reference>
<dbReference type="AlphaFoldDB" id="A8RIA4"/>
<evidence type="ECO:0000256" key="2">
    <source>
        <dbReference type="SAM" id="SignalP"/>
    </source>
</evidence>
<evidence type="ECO:0000313" key="4">
    <source>
        <dbReference type="Proteomes" id="UP000005396"/>
    </source>
</evidence>
<gene>
    <name evidence="3" type="ORF">CLOBOL_00640</name>
</gene>
<dbReference type="eggNOG" id="COG1653">
    <property type="taxonomic scope" value="Bacteria"/>
</dbReference>
<keyword evidence="2" id="KW-0732">Signal</keyword>
<organism evidence="3 4">
    <name type="scientific">Enterocloster bolteae (strain ATCC BAA-613 / DSM 15670 / CCUG 46953 / JCM 12243 / WAL 16351)</name>
    <name type="common">Clostridium bolteae</name>
    <dbReference type="NCBI Taxonomy" id="411902"/>
    <lineage>
        <taxon>Bacteria</taxon>
        <taxon>Bacillati</taxon>
        <taxon>Bacillota</taxon>
        <taxon>Clostridia</taxon>
        <taxon>Lachnospirales</taxon>
        <taxon>Lachnospiraceae</taxon>
        <taxon>Enterocloster</taxon>
    </lineage>
</organism>
<dbReference type="SUPFAM" id="SSF53850">
    <property type="entry name" value="Periplasmic binding protein-like II"/>
    <property type="match status" value="1"/>
</dbReference>
<dbReference type="PANTHER" id="PTHR43649:SF12">
    <property type="entry name" value="DIACETYLCHITOBIOSE BINDING PROTEIN DASA"/>
    <property type="match status" value="1"/>
</dbReference>
<protein>
    <recommendedName>
        <fullName evidence="5">Sugar ABC transporter substrate-binding protein</fullName>
    </recommendedName>
</protein>